<evidence type="ECO:0000313" key="1">
    <source>
        <dbReference type="EMBL" id="KAJ8618902.1"/>
    </source>
</evidence>
<protein>
    <submittedName>
        <fullName evidence="1">Uncharacterized protein</fullName>
    </submittedName>
</protein>
<name>A0ACC2KD52_PERAE</name>
<sequence>MLILPFITLRDELRSKPKEQATFFCSAGECILAWGRKRYERYPHRDNQRSWYSSGFGSNGDARDPSDRRQSNIWITSYNSCGHDPQQASYQSKGMLQIEDKATSGLRVTIHAGFRVTIREVMILNKLRSKVRDTVRAIMESS</sequence>
<gene>
    <name evidence="1" type="ORF">MRB53_015088</name>
</gene>
<evidence type="ECO:0000313" key="2">
    <source>
        <dbReference type="Proteomes" id="UP001234297"/>
    </source>
</evidence>
<proteinExistence type="predicted"/>
<reference evidence="1 2" key="1">
    <citation type="journal article" date="2022" name="Hortic Res">
        <title>A haplotype resolved chromosomal level avocado genome allows analysis of novel avocado genes.</title>
        <authorList>
            <person name="Nath O."/>
            <person name="Fletcher S.J."/>
            <person name="Hayward A."/>
            <person name="Shaw L.M."/>
            <person name="Masouleh A.K."/>
            <person name="Furtado A."/>
            <person name="Henry R.J."/>
            <person name="Mitter N."/>
        </authorList>
    </citation>
    <scope>NUCLEOTIDE SEQUENCE [LARGE SCALE GENOMIC DNA]</scope>
    <source>
        <strain evidence="2">cv. Hass</strain>
    </source>
</reference>
<keyword evidence="2" id="KW-1185">Reference proteome</keyword>
<comment type="caution">
    <text evidence="1">The sequence shown here is derived from an EMBL/GenBank/DDBJ whole genome shotgun (WGS) entry which is preliminary data.</text>
</comment>
<organism evidence="1 2">
    <name type="scientific">Persea americana</name>
    <name type="common">Avocado</name>
    <dbReference type="NCBI Taxonomy" id="3435"/>
    <lineage>
        <taxon>Eukaryota</taxon>
        <taxon>Viridiplantae</taxon>
        <taxon>Streptophyta</taxon>
        <taxon>Embryophyta</taxon>
        <taxon>Tracheophyta</taxon>
        <taxon>Spermatophyta</taxon>
        <taxon>Magnoliopsida</taxon>
        <taxon>Magnoliidae</taxon>
        <taxon>Laurales</taxon>
        <taxon>Lauraceae</taxon>
        <taxon>Persea</taxon>
    </lineage>
</organism>
<accession>A0ACC2KD52</accession>
<dbReference type="EMBL" id="CM056812">
    <property type="protein sequence ID" value="KAJ8618902.1"/>
    <property type="molecule type" value="Genomic_DNA"/>
</dbReference>
<dbReference type="Proteomes" id="UP001234297">
    <property type="component" value="Chromosome 4"/>
</dbReference>